<keyword evidence="2" id="KW-1185">Reference proteome</keyword>
<protein>
    <submittedName>
        <fullName evidence="1">Uncharacterized protein</fullName>
    </submittedName>
</protein>
<name>A0ABV1ZN60_9ACTN</name>
<organism evidence="1 2">
    <name type="scientific">Nocardiopsis tropica</name>
    <dbReference type="NCBI Taxonomy" id="109330"/>
    <lineage>
        <taxon>Bacteria</taxon>
        <taxon>Bacillati</taxon>
        <taxon>Actinomycetota</taxon>
        <taxon>Actinomycetes</taxon>
        <taxon>Streptosporangiales</taxon>
        <taxon>Nocardiopsidaceae</taxon>
        <taxon>Nocardiopsis</taxon>
    </lineage>
</organism>
<sequence length="126" mass="13047">MSAVRRTVCDLRELPTMAALTAWATAHGAAVTYLGPDLQGHAVYAARRGPVTRVVTVPGPDPHPHPLTWHSPLENLPADDQLTAAGASVRVPAARSGSSDPSGDPCVPAGGLRAVWMTAVRAVSVL</sequence>
<dbReference type="RefSeq" id="WP_352982138.1">
    <property type="nucleotide sequence ID" value="NZ_JBEQNB010000001.1"/>
</dbReference>
<accession>A0ABV1ZN60</accession>
<reference evidence="1 2" key="1">
    <citation type="submission" date="2024-06" db="EMBL/GenBank/DDBJ databases">
        <authorList>
            <person name="Bataeva Y.V."/>
            <person name="Grigorian L.N."/>
            <person name="Solomentsev V.I."/>
        </authorList>
    </citation>
    <scope>NUCLEOTIDE SEQUENCE [LARGE SCALE GENOMIC DNA]</scope>
    <source>
        <strain evidence="2">SCPM-O-B-12605 (RCAM04882)</strain>
    </source>
</reference>
<dbReference type="Proteomes" id="UP001432401">
    <property type="component" value="Unassembled WGS sequence"/>
</dbReference>
<proteinExistence type="predicted"/>
<evidence type="ECO:0000313" key="2">
    <source>
        <dbReference type="Proteomes" id="UP001432401"/>
    </source>
</evidence>
<evidence type="ECO:0000313" key="1">
    <source>
        <dbReference type="EMBL" id="MES0832171.1"/>
    </source>
</evidence>
<gene>
    <name evidence="1" type="ORF">ABUK86_00125</name>
</gene>
<dbReference type="EMBL" id="JBEQNB010000001">
    <property type="protein sequence ID" value="MES0832171.1"/>
    <property type="molecule type" value="Genomic_DNA"/>
</dbReference>
<comment type="caution">
    <text evidence="1">The sequence shown here is derived from an EMBL/GenBank/DDBJ whole genome shotgun (WGS) entry which is preliminary data.</text>
</comment>